<dbReference type="PANTHER" id="PTHR43643:SF3">
    <property type="entry name" value="HISTIDINOL-PHOSPHATE AMINOTRANSFERASE"/>
    <property type="match status" value="1"/>
</dbReference>
<accession>C0FP83</accession>
<dbReference type="InterPro" id="IPR015421">
    <property type="entry name" value="PyrdxlP-dep_Trfase_major"/>
</dbReference>
<dbReference type="Gene3D" id="3.90.1150.10">
    <property type="entry name" value="Aspartate Aminotransferase, domain 1"/>
    <property type="match status" value="1"/>
</dbReference>
<comment type="similarity">
    <text evidence="6">Belongs to the class-II pyridoxal-phosphate-dependent aminotransferase family. Histidinol-phosphate aminotransferase subfamily.</text>
</comment>
<dbReference type="GO" id="GO:0000105">
    <property type="term" value="P:L-histidine biosynthetic process"/>
    <property type="evidence" value="ECO:0007669"/>
    <property type="project" value="UniProtKB-UniRule"/>
</dbReference>
<dbReference type="InterPro" id="IPR015422">
    <property type="entry name" value="PyrdxlP-dep_Trfase_small"/>
</dbReference>
<sequence length="392" mass="44442">MFSQAFVNFSQFNLHFYEFRNYLRINKDKEIMKMNVECLLRDSMKTKPKSNRGARQKTSTPKNVTRMNYNENPYGMSDEVKKAVTDASLNSYMYQDFYAVDLKKQLADLYGLTVDHVCIGAGSSAIIDMLGEVFINYGDEVVYCAPTYEAFPDMVSDNGGVRVVLPLTDDYCYDLDAMLAAITDKTKMVIVCNPNNPTGTYVNSAKVEEFIRKLPDHVIPVVDEAYFEYVEDPTHYSLIKMIQEGYDRPLFVLRTFSKIYGMAGLRIGYTFADPLLIDELMKACQAWNVSYNALAAAQAALKDQEYIKKIKALTTAGREYLEDELTKLGCTLAKPCANFIYFDTHHDPKEIRAALAERKIMISAFGFNRVSVGTEEQNKAFIAALKEILAAY</sequence>
<comment type="subunit">
    <text evidence="2 6">Homodimer.</text>
</comment>
<keyword evidence="3 6" id="KW-0032">Aminotransferase</keyword>
<comment type="catalytic activity">
    <reaction evidence="6">
        <text>L-histidinol phosphate + 2-oxoglutarate = 3-(imidazol-4-yl)-2-oxopropyl phosphate + L-glutamate</text>
        <dbReference type="Rhea" id="RHEA:23744"/>
        <dbReference type="ChEBI" id="CHEBI:16810"/>
        <dbReference type="ChEBI" id="CHEBI:29985"/>
        <dbReference type="ChEBI" id="CHEBI:57766"/>
        <dbReference type="ChEBI" id="CHEBI:57980"/>
        <dbReference type="EC" id="2.6.1.9"/>
    </reaction>
</comment>
<feature type="modified residue" description="N6-(pyridoxal phosphate)lysine" evidence="6">
    <location>
        <position position="258"/>
    </location>
</feature>
<feature type="region of interest" description="Disordered" evidence="7">
    <location>
        <begin position="46"/>
        <end position="68"/>
    </location>
</feature>
<dbReference type="EC" id="2.6.1.9" evidence="6"/>
<evidence type="ECO:0000256" key="1">
    <source>
        <dbReference type="ARBA" id="ARBA00001933"/>
    </source>
</evidence>
<dbReference type="GO" id="GO:0004400">
    <property type="term" value="F:histidinol-phosphate transaminase activity"/>
    <property type="evidence" value="ECO:0007669"/>
    <property type="project" value="UniProtKB-UniRule"/>
</dbReference>
<dbReference type="AlphaFoldDB" id="C0FP83"/>
<evidence type="ECO:0000256" key="2">
    <source>
        <dbReference type="ARBA" id="ARBA00011738"/>
    </source>
</evidence>
<dbReference type="Pfam" id="PF00155">
    <property type="entry name" value="Aminotran_1_2"/>
    <property type="match status" value="1"/>
</dbReference>
<reference evidence="9 10" key="2">
    <citation type="submission" date="2009-03" db="EMBL/GenBank/DDBJ databases">
        <title>Draft genome sequence of Roseburia inulinivorans (DSM 16841).</title>
        <authorList>
            <person name="Sudarsanam P."/>
            <person name="Ley R."/>
            <person name="Guruge J."/>
            <person name="Turnbaugh P.J."/>
            <person name="Mahowald M."/>
            <person name="Liep D."/>
            <person name="Gordon J."/>
        </authorList>
    </citation>
    <scope>NUCLEOTIDE SEQUENCE [LARGE SCALE GENOMIC DNA]</scope>
    <source>
        <strain evidence="9 10">DSM 16841</strain>
    </source>
</reference>
<dbReference type="UniPathway" id="UPA00031">
    <property type="reaction ID" value="UER00012"/>
</dbReference>
<evidence type="ECO:0000256" key="4">
    <source>
        <dbReference type="ARBA" id="ARBA00022679"/>
    </source>
</evidence>
<evidence type="ECO:0000259" key="8">
    <source>
        <dbReference type="Pfam" id="PF00155"/>
    </source>
</evidence>
<comment type="pathway">
    <text evidence="6">Amino-acid biosynthesis; L-histidine biosynthesis; L-histidine from 5-phospho-alpha-D-ribose 1-diphosphate: step 7/9.</text>
</comment>
<organism evidence="9 10">
    <name type="scientific">Roseburia inulinivorans DSM 16841</name>
    <dbReference type="NCBI Taxonomy" id="622312"/>
    <lineage>
        <taxon>Bacteria</taxon>
        <taxon>Bacillati</taxon>
        <taxon>Bacillota</taxon>
        <taxon>Clostridia</taxon>
        <taxon>Lachnospirales</taxon>
        <taxon>Lachnospiraceae</taxon>
        <taxon>Roseburia</taxon>
    </lineage>
</organism>
<evidence type="ECO:0000256" key="5">
    <source>
        <dbReference type="ARBA" id="ARBA00022898"/>
    </source>
</evidence>
<dbReference type="GO" id="GO:0030170">
    <property type="term" value="F:pyridoxal phosphate binding"/>
    <property type="evidence" value="ECO:0007669"/>
    <property type="project" value="InterPro"/>
</dbReference>
<keyword evidence="4 6" id="KW-0808">Transferase</keyword>
<dbReference type="SUPFAM" id="SSF53383">
    <property type="entry name" value="PLP-dependent transferases"/>
    <property type="match status" value="1"/>
</dbReference>
<dbReference type="InterPro" id="IPR005861">
    <property type="entry name" value="HisP_aminotrans"/>
</dbReference>
<evidence type="ECO:0000256" key="7">
    <source>
        <dbReference type="SAM" id="MobiDB-lite"/>
    </source>
</evidence>
<keyword evidence="6" id="KW-0368">Histidine biosynthesis</keyword>
<dbReference type="InterPro" id="IPR015424">
    <property type="entry name" value="PyrdxlP-dep_Trfase"/>
</dbReference>
<proteinExistence type="inferred from homology"/>
<dbReference type="EMBL" id="ACFY01000024">
    <property type="protein sequence ID" value="EEG95587.1"/>
    <property type="molecule type" value="Genomic_DNA"/>
</dbReference>
<keyword evidence="6" id="KW-0028">Amino-acid biosynthesis</keyword>
<dbReference type="Gene3D" id="3.40.640.10">
    <property type="entry name" value="Type I PLP-dependent aspartate aminotransferase-like (Major domain)"/>
    <property type="match status" value="1"/>
</dbReference>
<evidence type="ECO:0000256" key="6">
    <source>
        <dbReference type="HAMAP-Rule" id="MF_01023"/>
    </source>
</evidence>
<evidence type="ECO:0000313" key="9">
    <source>
        <dbReference type="EMBL" id="EEG95587.1"/>
    </source>
</evidence>
<dbReference type="eggNOG" id="COG0079">
    <property type="taxonomic scope" value="Bacteria"/>
</dbReference>
<keyword evidence="5 6" id="KW-0663">Pyridoxal phosphate</keyword>
<dbReference type="InterPro" id="IPR004839">
    <property type="entry name" value="Aminotransferase_I/II_large"/>
</dbReference>
<comment type="cofactor">
    <cofactor evidence="1 6">
        <name>pyridoxal 5'-phosphate</name>
        <dbReference type="ChEBI" id="CHEBI:597326"/>
    </cofactor>
</comment>
<protein>
    <recommendedName>
        <fullName evidence="6">Histidinol-phosphate aminotransferase</fullName>
        <ecNumber evidence="6">2.6.1.9</ecNumber>
    </recommendedName>
    <alternativeName>
        <fullName evidence="6">Imidazole acetol-phosphate transaminase</fullName>
    </alternativeName>
</protein>
<name>C0FP83_9FIRM</name>
<reference evidence="9 10" key="1">
    <citation type="submission" date="2009-02" db="EMBL/GenBank/DDBJ databases">
        <authorList>
            <person name="Fulton L."/>
            <person name="Clifton S."/>
            <person name="Fulton B."/>
            <person name="Xu J."/>
            <person name="Minx P."/>
            <person name="Pepin K.H."/>
            <person name="Johnson M."/>
            <person name="Bhonagiri V."/>
            <person name="Nash W.E."/>
            <person name="Mardis E.R."/>
            <person name="Wilson R.K."/>
        </authorList>
    </citation>
    <scope>NUCLEOTIDE SEQUENCE [LARGE SCALE GENOMIC DNA]</scope>
    <source>
        <strain evidence="9 10">DSM 16841</strain>
    </source>
</reference>
<feature type="compositionally biased region" description="Polar residues" evidence="7">
    <location>
        <begin position="56"/>
        <end position="68"/>
    </location>
</feature>
<dbReference type="Proteomes" id="UP000003561">
    <property type="component" value="Unassembled WGS sequence"/>
</dbReference>
<dbReference type="PANTHER" id="PTHR43643">
    <property type="entry name" value="HISTIDINOL-PHOSPHATE AMINOTRANSFERASE 2"/>
    <property type="match status" value="1"/>
</dbReference>
<dbReference type="CDD" id="cd00609">
    <property type="entry name" value="AAT_like"/>
    <property type="match status" value="1"/>
</dbReference>
<feature type="compositionally biased region" description="Basic residues" evidence="7">
    <location>
        <begin position="46"/>
        <end position="55"/>
    </location>
</feature>
<comment type="caution">
    <text evidence="9">The sequence shown here is derived from an EMBL/GenBank/DDBJ whole genome shotgun (WGS) entry which is preliminary data.</text>
</comment>
<dbReference type="HAMAP" id="MF_01023">
    <property type="entry name" value="HisC_aminotrans_2"/>
    <property type="match status" value="1"/>
</dbReference>
<feature type="domain" description="Aminotransferase class I/classII large" evidence="8">
    <location>
        <begin position="63"/>
        <end position="385"/>
    </location>
</feature>
<evidence type="ECO:0000313" key="10">
    <source>
        <dbReference type="Proteomes" id="UP000003561"/>
    </source>
</evidence>
<gene>
    <name evidence="6" type="primary">hisC</name>
    <name evidence="9" type="ORF">ROSEINA2194_00535</name>
</gene>
<evidence type="ECO:0000256" key="3">
    <source>
        <dbReference type="ARBA" id="ARBA00022576"/>
    </source>
</evidence>
<dbReference type="InterPro" id="IPR050106">
    <property type="entry name" value="HistidinolP_aminotransfase"/>
</dbReference>